<keyword evidence="2 10" id="KW-1003">Cell membrane</keyword>
<protein>
    <recommendedName>
        <fullName evidence="10">Fluoride-specific ion channel FluC</fullName>
    </recommendedName>
</protein>
<comment type="caution">
    <text evidence="11">The sequence shown here is derived from an EMBL/GenBank/DDBJ whole genome shotgun (WGS) entry which is preliminary data.</text>
</comment>
<evidence type="ECO:0000256" key="5">
    <source>
        <dbReference type="ARBA" id="ARBA00023136"/>
    </source>
</evidence>
<evidence type="ECO:0000256" key="10">
    <source>
        <dbReference type="HAMAP-Rule" id="MF_00454"/>
    </source>
</evidence>
<comment type="subcellular location">
    <subcellularLocation>
        <location evidence="1 10">Cell membrane</location>
        <topology evidence="1 10">Multi-pass membrane protein</topology>
    </subcellularLocation>
</comment>
<dbReference type="GO" id="GO:0140114">
    <property type="term" value="P:cellular detoxification of fluoride"/>
    <property type="evidence" value="ECO:0007669"/>
    <property type="project" value="UniProtKB-UniRule"/>
</dbReference>
<evidence type="ECO:0000313" key="11">
    <source>
        <dbReference type="EMBL" id="TKH13615.1"/>
    </source>
</evidence>
<dbReference type="PANTHER" id="PTHR28259:SF1">
    <property type="entry name" value="FLUORIDE EXPORT PROTEIN 1-RELATED"/>
    <property type="match status" value="1"/>
</dbReference>
<keyword evidence="4 10" id="KW-1133">Transmembrane helix</keyword>
<dbReference type="AlphaFoldDB" id="A0A9X9ETC2"/>
<feature type="transmembrane region" description="Helical" evidence="10">
    <location>
        <begin position="7"/>
        <end position="29"/>
    </location>
</feature>
<accession>A0A9X9ETC2</accession>
<reference evidence="11 12" key="1">
    <citation type="journal article" date="2019" name="Environ. Microbiol.">
        <title>An active ?-lactamase is a part of an orchestrated cell wall stress resistance network of Bacillus subtilis and related rhizosphere species.</title>
        <authorList>
            <person name="Bucher T."/>
            <person name="Keren-Paz A."/>
            <person name="Hausser J."/>
            <person name="Olender T."/>
            <person name="Cytryn E."/>
            <person name="Kolodkin-Gal I."/>
        </authorList>
    </citation>
    <scope>NUCLEOTIDE SEQUENCE [LARGE SCALE GENOMIC DNA]</scope>
    <source>
        <strain evidence="11 12">I4</strain>
    </source>
</reference>
<evidence type="ECO:0000256" key="2">
    <source>
        <dbReference type="ARBA" id="ARBA00022475"/>
    </source>
</evidence>
<feature type="transmembrane region" description="Helical" evidence="10">
    <location>
        <begin position="93"/>
        <end position="118"/>
    </location>
</feature>
<dbReference type="GO" id="GO:0046872">
    <property type="term" value="F:metal ion binding"/>
    <property type="evidence" value="ECO:0007669"/>
    <property type="project" value="UniProtKB-KW"/>
</dbReference>
<dbReference type="Proteomes" id="UP000309170">
    <property type="component" value="Unassembled WGS sequence"/>
</dbReference>
<evidence type="ECO:0000256" key="8">
    <source>
        <dbReference type="ARBA" id="ARBA00035585"/>
    </source>
</evidence>
<dbReference type="GO" id="GO:0005886">
    <property type="term" value="C:plasma membrane"/>
    <property type="evidence" value="ECO:0007669"/>
    <property type="project" value="UniProtKB-SubCell"/>
</dbReference>
<feature type="binding site" evidence="10">
    <location>
        <position position="76"/>
    </location>
    <ligand>
        <name>Na(+)</name>
        <dbReference type="ChEBI" id="CHEBI:29101"/>
        <note>structural</note>
    </ligand>
</feature>
<keyword evidence="10" id="KW-0813">Transport</keyword>
<keyword evidence="10" id="KW-0406">Ion transport</keyword>
<keyword evidence="10" id="KW-0915">Sodium</keyword>
<dbReference type="HAMAP" id="MF_00454">
    <property type="entry name" value="FluC"/>
    <property type="match status" value="1"/>
</dbReference>
<name>A0A9X9ETC2_9BACI</name>
<dbReference type="Pfam" id="PF02537">
    <property type="entry name" value="CRCB"/>
    <property type="match status" value="1"/>
</dbReference>
<evidence type="ECO:0000256" key="3">
    <source>
        <dbReference type="ARBA" id="ARBA00022692"/>
    </source>
</evidence>
<evidence type="ECO:0000256" key="4">
    <source>
        <dbReference type="ARBA" id="ARBA00022989"/>
    </source>
</evidence>
<feature type="transmembrane region" description="Helical" evidence="10">
    <location>
        <begin position="35"/>
        <end position="55"/>
    </location>
</feature>
<keyword evidence="10" id="KW-0479">Metal-binding</keyword>
<keyword evidence="5 10" id="KW-0472">Membrane</keyword>
<dbReference type="EMBL" id="SZNT01000072">
    <property type="protein sequence ID" value="TKH13615.1"/>
    <property type="molecule type" value="Genomic_DNA"/>
</dbReference>
<evidence type="ECO:0000256" key="7">
    <source>
        <dbReference type="ARBA" id="ARBA00035120"/>
    </source>
</evidence>
<proteinExistence type="inferred from homology"/>
<gene>
    <name evidence="10" type="primary">fluC</name>
    <name evidence="10" type="synonym">crcB</name>
    <name evidence="11" type="ORF">FC678_06800</name>
</gene>
<evidence type="ECO:0000313" key="12">
    <source>
        <dbReference type="Proteomes" id="UP000309170"/>
    </source>
</evidence>
<keyword evidence="6 10" id="KW-0407">Ion channel</keyword>
<evidence type="ECO:0000256" key="9">
    <source>
        <dbReference type="ARBA" id="ARBA00049940"/>
    </source>
</evidence>
<dbReference type="RefSeq" id="WP_137023381.1">
    <property type="nucleotide sequence ID" value="NZ_SZNT01000072.1"/>
</dbReference>
<comment type="activity regulation">
    <text evidence="10">Na(+) is not transported, but it plays an essential structural role and its presence is essential for fluoride channel function.</text>
</comment>
<evidence type="ECO:0000256" key="6">
    <source>
        <dbReference type="ARBA" id="ARBA00023303"/>
    </source>
</evidence>
<dbReference type="PANTHER" id="PTHR28259">
    <property type="entry name" value="FLUORIDE EXPORT PROTEIN 1-RELATED"/>
    <property type="match status" value="1"/>
</dbReference>
<evidence type="ECO:0000256" key="1">
    <source>
        <dbReference type="ARBA" id="ARBA00004651"/>
    </source>
</evidence>
<dbReference type="GO" id="GO:0062054">
    <property type="term" value="F:fluoride channel activity"/>
    <property type="evidence" value="ECO:0007669"/>
    <property type="project" value="UniProtKB-UniRule"/>
</dbReference>
<comment type="function">
    <text evidence="9 10">Fluoride-specific ion channel. Important for reducing fluoride concentration in the cell, thus reducing its toxicity.</text>
</comment>
<comment type="similarity">
    <text evidence="7 10">Belongs to the fluoride channel Fluc/FEX (TC 1.A.43) family.</text>
</comment>
<organism evidence="11 12">
    <name type="scientific">Peribacillus simplex</name>
    <dbReference type="NCBI Taxonomy" id="1478"/>
    <lineage>
        <taxon>Bacteria</taxon>
        <taxon>Bacillati</taxon>
        <taxon>Bacillota</taxon>
        <taxon>Bacilli</taxon>
        <taxon>Bacillales</taxon>
        <taxon>Bacillaceae</taxon>
        <taxon>Peribacillus</taxon>
    </lineage>
</organism>
<feature type="binding site" evidence="10">
    <location>
        <position position="73"/>
    </location>
    <ligand>
        <name>Na(+)</name>
        <dbReference type="ChEBI" id="CHEBI:29101"/>
        <note>structural</note>
    </ligand>
</feature>
<comment type="catalytic activity">
    <reaction evidence="8">
        <text>fluoride(in) = fluoride(out)</text>
        <dbReference type="Rhea" id="RHEA:76159"/>
        <dbReference type="ChEBI" id="CHEBI:17051"/>
    </reaction>
    <physiologicalReaction direction="left-to-right" evidence="8">
        <dbReference type="Rhea" id="RHEA:76160"/>
    </physiologicalReaction>
</comment>
<feature type="transmembrane region" description="Helical" evidence="10">
    <location>
        <begin position="62"/>
        <end position="81"/>
    </location>
</feature>
<dbReference type="InterPro" id="IPR003691">
    <property type="entry name" value="FluC"/>
</dbReference>
<sequence length="127" mass="13417">MDRFKSIFAVGFGGAAGAILRYCVILTAGHSFFPFGTLLINIVGSFLLGMVNGYFASKKKSLVFLALGSGFCGGFTTMSTFSQEVVNLMQTSLPLAGLYLGATLLFGLVAGFLGLGLFTRQRGDSFD</sequence>
<keyword evidence="3 10" id="KW-0812">Transmembrane</keyword>